<gene>
    <name evidence="2" type="ORF">LY11_00719</name>
</gene>
<dbReference type="PRINTS" id="PR00702">
    <property type="entry name" value="ACRIFLAVINRP"/>
</dbReference>
<sequence length="1094" mass="119219">MNLIRFALRKPISIMVFVAGLLFFGISAMTSIKVDILPQMNLPVIYIAHPFGGYTPTQMESYFAKNYVNILLFANGIKSIETKNTQGLMLMKLTYYEGTNMAQAASELSALSNRAQAIFPPGSQPPFIIRFDASSLPIGQLVLSSPTRSNNELQDLANTYVRASFTAIPGLLAPAPFGGSPRTVEINVNPGLMRSHNLTVEQIVSAISTNNQTAPSGNVRIGNKNYITPTNYTIKEIKDFENIPLFKGGVQNLYLRDVASVKDGADVTNGYALINGKRSVYLSIAKSGDASTWDVVKNLKANLPKIQNTLPEDVKLSYEFDQSVSVINAVESLISEGAIGAILTGLMVLLFLGDKRAALIVILTIPTSIIAGVLFLKLFGQTINIMSLSGLALAIGILVDESTVTIENIHQHFDMGKPKALAIWDACKEIAFPKLLILLCILAVFAPAFTMTGIPGALFLPLALAIGFSMIISFLLSQTFVPILANWLMVAHPHKHVKTDPAITEDEDAFNQTGLTLESEQETLNQKKILVERECYDEGGKVTLFDKFRNRFMRFIDRLFLIRKPVVIIYLIVIIGSAILMLSNIGRDVLPKVNSSQFQLRMRAPDGTRLERTEEKANMILKVLKKLVGPEHVGITSVYVGQHPALFSVNPIYLFMGGPHEAVFQIALKDYHVNMDELKDKLRDAVKKEIPDVKLSFEPIELTDKVLSQGSPTPVEVRIAGKNKKINEEYAGKIVAELKRIDYMRDVQIAQPIKYPSLNINIDRVRAAQLGIDLNDISKSLIASTSSSRYTDKNNWVDEKIGLSYGVQVQVPLNEMNSKDELGEIPLLKNSSRPVLSDVATIKADTTYGENDNLGATPYLSVTANLNDKDLGSANKDVALAIKNVGELPRGVVVEQIGLGKVLDETLSSLQTGLLVAIIVIFLMLSANFQSFRVPLVILATVPAVILGSLLLLKLTGSTLNLQSYMGIIMSVGVSIANAVLLITNAEELRKHNGNALQSAREAAGLRLRPIIMTSVAMVAGMLPMAIGHGEGGDQVSPLGRAVIGGLIASTFAVLIILPLVFAWVQGKVSTQSLSLDPEDEESAHFIRGLHEGK</sequence>
<dbReference type="Proteomes" id="UP000249754">
    <property type="component" value="Unassembled WGS sequence"/>
</dbReference>
<feature type="transmembrane region" description="Helical" evidence="1">
    <location>
        <begin position="934"/>
        <end position="953"/>
    </location>
</feature>
<dbReference type="EMBL" id="QLLR01000002">
    <property type="protein sequence ID" value="RAJ35476.1"/>
    <property type="molecule type" value="Genomic_DNA"/>
</dbReference>
<accession>A0A327T1E9</accession>
<dbReference type="SUPFAM" id="SSF82714">
    <property type="entry name" value="Multidrug efflux transporter AcrB TolC docking domain, DN and DC subdomains"/>
    <property type="match status" value="2"/>
</dbReference>
<dbReference type="PANTHER" id="PTHR32063">
    <property type="match status" value="1"/>
</dbReference>
<dbReference type="Pfam" id="PF00873">
    <property type="entry name" value="ACR_tran"/>
    <property type="match status" value="1"/>
</dbReference>
<reference evidence="2 3" key="1">
    <citation type="submission" date="2018-06" db="EMBL/GenBank/DDBJ databases">
        <title>Genomic Encyclopedia of Archaeal and Bacterial Type Strains, Phase II (KMG-II): from individual species to whole genera.</title>
        <authorList>
            <person name="Goeker M."/>
        </authorList>
    </citation>
    <scope>NUCLEOTIDE SEQUENCE [LARGE SCALE GENOMIC DNA]</scope>
    <source>
        <strain evidence="2 3">DSM 14825</strain>
    </source>
</reference>
<dbReference type="SUPFAM" id="SSF82693">
    <property type="entry name" value="Multidrug efflux transporter AcrB pore domain, PN1, PN2, PC1 and PC2 subdomains"/>
    <property type="match status" value="2"/>
</dbReference>
<dbReference type="Gene3D" id="1.20.1640.10">
    <property type="entry name" value="Multidrug efflux transporter AcrB transmembrane domain"/>
    <property type="match status" value="2"/>
</dbReference>
<dbReference type="InterPro" id="IPR027463">
    <property type="entry name" value="AcrB_DN_DC_subdom"/>
</dbReference>
<protein>
    <submittedName>
        <fullName evidence="2">Multidrug efflux pump subunit AcrB</fullName>
    </submittedName>
</protein>
<feature type="transmembrane region" description="Helical" evidence="1">
    <location>
        <begin position="464"/>
        <end position="488"/>
    </location>
</feature>
<keyword evidence="1" id="KW-1133">Transmembrane helix</keyword>
<dbReference type="PANTHER" id="PTHR32063:SF8">
    <property type="entry name" value="CATION EFFLUX PROTEIN"/>
    <property type="match status" value="1"/>
</dbReference>
<feature type="transmembrane region" description="Helical" evidence="1">
    <location>
        <begin position="435"/>
        <end position="458"/>
    </location>
</feature>
<feature type="transmembrane region" description="Helical" evidence="1">
    <location>
        <begin position="909"/>
        <end position="927"/>
    </location>
</feature>
<dbReference type="OrthoDB" id="9758234at2"/>
<feature type="transmembrane region" description="Helical" evidence="1">
    <location>
        <begin position="1039"/>
        <end position="1065"/>
    </location>
</feature>
<comment type="caution">
    <text evidence="2">The sequence shown here is derived from an EMBL/GenBank/DDBJ whole genome shotgun (WGS) entry which is preliminary data.</text>
</comment>
<name>A0A327T1E9_9SPHI</name>
<dbReference type="RefSeq" id="WP_111632355.1">
    <property type="nucleotide sequence ID" value="NZ_QLLR01000002.1"/>
</dbReference>
<proteinExistence type="predicted"/>
<feature type="transmembrane region" description="Helical" evidence="1">
    <location>
        <begin position="1006"/>
        <end position="1027"/>
    </location>
</feature>
<dbReference type="AlphaFoldDB" id="A0A327T1E9"/>
<keyword evidence="1" id="KW-0472">Membrane</keyword>
<feature type="transmembrane region" description="Helical" evidence="1">
    <location>
        <begin position="12"/>
        <end position="32"/>
    </location>
</feature>
<dbReference type="SUPFAM" id="SSF82866">
    <property type="entry name" value="Multidrug efflux transporter AcrB transmembrane domain"/>
    <property type="match status" value="2"/>
</dbReference>
<dbReference type="InterPro" id="IPR001036">
    <property type="entry name" value="Acrflvin-R"/>
</dbReference>
<dbReference type="GO" id="GO:0042910">
    <property type="term" value="F:xenobiotic transmembrane transporter activity"/>
    <property type="evidence" value="ECO:0007669"/>
    <property type="project" value="TreeGrafter"/>
</dbReference>
<dbReference type="GO" id="GO:0005886">
    <property type="term" value="C:plasma membrane"/>
    <property type="evidence" value="ECO:0007669"/>
    <property type="project" value="TreeGrafter"/>
</dbReference>
<evidence type="ECO:0000256" key="1">
    <source>
        <dbReference type="SAM" id="Phobius"/>
    </source>
</evidence>
<dbReference type="STRING" id="188932.AY601_0839"/>
<dbReference type="Gene3D" id="3.30.70.1440">
    <property type="entry name" value="Multidrug efflux transporter AcrB pore domain"/>
    <property type="match status" value="1"/>
</dbReference>
<evidence type="ECO:0000313" key="2">
    <source>
        <dbReference type="EMBL" id="RAJ35476.1"/>
    </source>
</evidence>
<dbReference type="Gene3D" id="3.30.70.1320">
    <property type="entry name" value="Multidrug efflux transporter AcrB pore domain like"/>
    <property type="match status" value="1"/>
</dbReference>
<dbReference type="Gene3D" id="3.30.2090.10">
    <property type="entry name" value="Multidrug efflux transporter AcrB TolC docking domain, DN and DC subdomains"/>
    <property type="match status" value="2"/>
</dbReference>
<evidence type="ECO:0000313" key="3">
    <source>
        <dbReference type="Proteomes" id="UP000249754"/>
    </source>
</evidence>
<organism evidence="2 3">
    <name type="scientific">Pedobacter cryoconitis</name>
    <dbReference type="NCBI Taxonomy" id="188932"/>
    <lineage>
        <taxon>Bacteria</taxon>
        <taxon>Pseudomonadati</taxon>
        <taxon>Bacteroidota</taxon>
        <taxon>Sphingobacteriia</taxon>
        <taxon>Sphingobacteriales</taxon>
        <taxon>Sphingobacteriaceae</taxon>
        <taxon>Pedobacter</taxon>
    </lineage>
</organism>
<feature type="transmembrane region" description="Helical" evidence="1">
    <location>
        <begin position="561"/>
        <end position="582"/>
    </location>
</feature>
<feature type="transmembrane region" description="Helical" evidence="1">
    <location>
        <begin position="965"/>
        <end position="985"/>
    </location>
</feature>
<keyword evidence="1" id="KW-0812">Transmembrane</keyword>
<feature type="transmembrane region" description="Helical" evidence="1">
    <location>
        <begin position="357"/>
        <end position="376"/>
    </location>
</feature>
<dbReference type="Gene3D" id="3.30.70.1430">
    <property type="entry name" value="Multidrug efflux transporter AcrB pore domain"/>
    <property type="match status" value="2"/>
</dbReference>